<dbReference type="InterPro" id="IPR041802">
    <property type="entry name" value="MPP_YfcE"/>
</dbReference>
<name>S1NUM1_9ENTE</name>
<dbReference type="InterPro" id="IPR029052">
    <property type="entry name" value="Metallo-depent_PP-like"/>
</dbReference>
<dbReference type="Pfam" id="PF12850">
    <property type="entry name" value="Metallophos_2"/>
    <property type="match status" value="1"/>
</dbReference>
<keyword evidence="5" id="KW-1185">Reference proteome</keyword>
<proteinExistence type="inferred from homology"/>
<comment type="similarity">
    <text evidence="1 2">Belongs to the metallophosphoesterase superfamily. YfcE family.</text>
</comment>
<dbReference type="InterPro" id="IPR024654">
    <property type="entry name" value="Calcineurin-like_PHP_lpxH"/>
</dbReference>
<dbReference type="RefSeq" id="WP_016182675.1">
    <property type="nucleotide sequence ID" value="NZ_JXKI01000030.1"/>
</dbReference>
<dbReference type="OrthoDB" id="9800565at2"/>
<reference evidence="4 5" key="1">
    <citation type="submission" date="2013-03" db="EMBL/GenBank/DDBJ databases">
        <title>The Genome Sequence of Enterococcus columbae ATCC_51263 (PacBio/Illumina hybrid assembly).</title>
        <authorList>
            <consortium name="The Broad Institute Genomics Platform"/>
            <consortium name="The Broad Institute Genome Sequencing Center for Infectious Disease"/>
            <person name="Earl A."/>
            <person name="Russ C."/>
            <person name="Gilmore M."/>
            <person name="Surin D."/>
            <person name="Walker B."/>
            <person name="Young S."/>
            <person name="Zeng Q."/>
            <person name="Gargeya S."/>
            <person name="Fitzgerald M."/>
            <person name="Haas B."/>
            <person name="Abouelleil A."/>
            <person name="Allen A.W."/>
            <person name="Alvarado L."/>
            <person name="Arachchi H.M."/>
            <person name="Berlin A.M."/>
            <person name="Chapman S.B."/>
            <person name="Gainer-Dewar J."/>
            <person name="Goldberg J."/>
            <person name="Griggs A."/>
            <person name="Gujja S."/>
            <person name="Hansen M."/>
            <person name="Howarth C."/>
            <person name="Imamovic A."/>
            <person name="Ireland A."/>
            <person name="Larimer J."/>
            <person name="McCowan C."/>
            <person name="Murphy C."/>
            <person name="Pearson M."/>
            <person name="Poon T.W."/>
            <person name="Priest M."/>
            <person name="Roberts A."/>
            <person name="Saif S."/>
            <person name="Shea T."/>
            <person name="Sisk P."/>
            <person name="Sykes S."/>
            <person name="Wortman J."/>
            <person name="Nusbaum C."/>
            <person name="Birren B."/>
        </authorList>
    </citation>
    <scope>NUCLEOTIDE SEQUENCE [LARGE SCALE GENOMIC DNA]</scope>
    <source>
        <strain evidence="4 5">ATCC 51263</strain>
    </source>
</reference>
<accession>S1NUM1</accession>
<dbReference type="SUPFAM" id="SSF56300">
    <property type="entry name" value="Metallo-dependent phosphatases"/>
    <property type="match status" value="1"/>
</dbReference>
<dbReference type="GO" id="GO:0046872">
    <property type="term" value="F:metal ion binding"/>
    <property type="evidence" value="ECO:0007669"/>
    <property type="project" value="UniProtKB-KW"/>
</dbReference>
<evidence type="ECO:0000313" key="4">
    <source>
        <dbReference type="EMBL" id="EOW84614.1"/>
    </source>
</evidence>
<protein>
    <recommendedName>
        <fullName evidence="2">Phosphoesterase</fullName>
        <ecNumber evidence="2">3.1.4.-</ecNumber>
    </recommendedName>
</protein>
<dbReference type="NCBIfam" id="TIGR00040">
    <property type="entry name" value="yfcE"/>
    <property type="match status" value="1"/>
</dbReference>
<dbReference type="EMBL" id="ASWJ01000004">
    <property type="protein sequence ID" value="EOW84614.1"/>
    <property type="molecule type" value="Genomic_DNA"/>
</dbReference>
<dbReference type="InterPro" id="IPR000979">
    <property type="entry name" value="Phosphodiesterase_MJ0936/Vps29"/>
</dbReference>
<evidence type="ECO:0000313" key="5">
    <source>
        <dbReference type="Proteomes" id="UP000014113"/>
    </source>
</evidence>
<dbReference type="AlphaFoldDB" id="S1NUM1"/>
<comment type="caution">
    <text evidence="4">The sequence shown here is derived from an EMBL/GenBank/DDBJ whole genome shotgun (WGS) entry which is preliminary data.</text>
</comment>
<comment type="cofactor">
    <cofactor evidence="2">
        <name>a divalent metal cation</name>
        <dbReference type="ChEBI" id="CHEBI:60240"/>
    </cofactor>
</comment>
<keyword evidence="2" id="KW-0479">Metal-binding</keyword>
<sequence length="170" mass="19350">MKYLVMSDSHGDREIVYQVAEHFKDNVDYIIHCGDSELPSDEKVWQEITVVTGNCDYDSGYREVQIIHTPLDCIYVTHGHLSGVRMGITKLGLQAQEAQVDIVLFGHTHEIGCEKVGQRLFLNPGSISYPRGALNYQSFAIIESTEDSWHIQYYTRDFQPITALAFTFSK</sequence>
<dbReference type="PATRIC" id="fig|1121865.3.peg.505"/>
<dbReference type="eggNOG" id="COG0622">
    <property type="taxonomic scope" value="Bacteria"/>
</dbReference>
<dbReference type="Proteomes" id="UP000014113">
    <property type="component" value="Unassembled WGS sequence"/>
</dbReference>
<gene>
    <name evidence="4" type="ORF">I568_01110</name>
</gene>
<evidence type="ECO:0000256" key="1">
    <source>
        <dbReference type="ARBA" id="ARBA00008950"/>
    </source>
</evidence>
<feature type="domain" description="Calcineurin-like phosphoesterase" evidence="3">
    <location>
        <begin position="1"/>
        <end position="145"/>
    </location>
</feature>
<dbReference type="STRING" id="1121865.OMW_00512"/>
<dbReference type="Gene3D" id="3.60.21.10">
    <property type="match status" value="1"/>
</dbReference>
<dbReference type="CDD" id="cd00841">
    <property type="entry name" value="MPP_YfcE"/>
    <property type="match status" value="1"/>
</dbReference>
<dbReference type="PANTHER" id="PTHR11124">
    <property type="entry name" value="VACUOLAR SORTING PROTEIN VPS29"/>
    <property type="match status" value="1"/>
</dbReference>
<evidence type="ECO:0000256" key="2">
    <source>
        <dbReference type="RuleBase" id="RU362039"/>
    </source>
</evidence>
<dbReference type="EC" id="3.1.4.-" evidence="2"/>
<organism evidence="4 5">
    <name type="scientific">Enterococcus columbae DSM 7374 = ATCC 51263</name>
    <dbReference type="NCBI Taxonomy" id="1121865"/>
    <lineage>
        <taxon>Bacteria</taxon>
        <taxon>Bacillati</taxon>
        <taxon>Bacillota</taxon>
        <taxon>Bacilli</taxon>
        <taxon>Lactobacillales</taxon>
        <taxon>Enterococcaceae</taxon>
        <taxon>Enterococcus</taxon>
    </lineage>
</organism>
<dbReference type="GO" id="GO:0016787">
    <property type="term" value="F:hydrolase activity"/>
    <property type="evidence" value="ECO:0007669"/>
    <property type="project" value="UniProtKB-UniRule"/>
</dbReference>
<evidence type="ECO:0000259" key="3">
    <source>
        <dbReference type="Pfam" id="PF12850"/>
    </source>
</evidence>